<dbReference type="Proteomes" id="UP001501710">
    <property type="component" value="Unassembled WGS sequence"/>
</dbReference>
<comment type="caution">
    <text evidence="5">The sequence shown here is derived from an EMBL/GenBank/DDBJ whole genome shotgun (WGS) entry which is preliminary data.</text>
</comment>
<dbReference type="RefSeq" id="WP_344898248.1">
    <property type="nucleotide sequence ID" value="NZ_BAABAS010000007.1"/>
</dbReference>
<protein>
    <submittedName>
        <fullName evidence="5">Helix-turn-helix domain-containing protein</fullName>
    </submittedName>
</protein>
<dbReference type="SUPFAM" id="SSF46785">
    <property type="entry name" value="Winged helix' DNA-binding domain"/>
    <property type="match status" value="1"/>
</dbReference>
<feature type="domain" description="HTH hxlR-type" evidence="4">
    <location>
        <begin position="9"/>
        <end position="107"/>
    </location>
</feature>
<gene>
    <name evidence="5" type="ORF">GCM10022254_37320</name>
</gene>
<evidence type="ECO:0000313" key="5">
    <source>
        <dbReference type="EMBL" id="GAA4233862.1"/>
    </source>
</evidence>
<dbReference type="Pfam" id="PF01638">
    <property type="entry name" value="HxlR"/>
    <property type="match status" value="1"/>
</dbReference>
<name>A0ABP8C552_9ACTN</name>
<proteinExistence type="predicted"/>
<keyword evidence="3" id="KW-0804">Transcription</keyword>
<dbReference type="InterPro" id="IPR036390">
    <property type="entry name" value="WH_DNA-bd_sf"/>
</dbReference>
<dbReference type="PANTHER" id="PTHR33204">
    <property type="entry name" value="TRANSCRIPTIONAL REGULATOR, MARR FAMILY"/>
    <property type="match status" value="1"/>
</dbReference>
<keyword evidence="6" id="KW-1185">Reference proteome</keyword>
<dbReference type="EMBL" id="BAABAS010000007">
    <property type="protein sequence ID" value="GAA4233862.1"/>
    <property type="molecule type" value="Genomic_DNA"/>
</dbReference>
<evidence type="ECO:0000313" key="6">
    <source>
        <dbReference type="Proteomes" id="UP001501710"/>
    </source>
</evidence>
<dbReference type="InterPro" id="IPR036388">
    <property type="entry name" value="WH-like_DNA-bd_sf"/>
</dbReference>
<organism evidence="5 6">
    <name type="scientific">Actinomadura meridiana</name>
    <dbReference type="NCBI Taxonomy" id="559626"/>
    <lineage>
        <taxon>Bacteria</taxon>
        <taxon>Bacillati</taxon>
        <taxon>Actinomycetota</taxon>
        <taxon>Actinomycetes</taxon>
        <taxon>Streptosporangiales</taxon>
        <taxon>Thermomonosporaceae</taxon>
        <taxon>Actinomadura</taxon>
    </lineage>
</organism>
<dbReference type="Gene3D" id="1.10.10.10">
    <property type="entry name" value="Winged helix-like DNA-binding domain superfamily/Winged helix DNA-binding domain"/>
    <property type="match status" value="1"/>
</dbReference>
<accession>A0ABP8C552</accession>
<dbReference type="PROSITE" id="PS51118">
    <property type="entry name" value="HTH_HXLR"/>
    <property type="match status" value="1"/>
</dbReference>
<keyword evidence="1" id="KW-0805">Transcription regulation</keyword>
<evidence type="ECO:0000256" key="2">
    <source>
        <dbReference type="ARBA" id="ARBA00023125"/>
    </source>
</evidence>
<dbReference type="PANTHER" id="PTHR33204:SF37">
    <property type="entry name" value="HTH-TYPE TRANSCRIPTIONAL REGULATOR YODB"/>
    <property type="match status" value="1"/>
</dbReference>
<sequence length="123" mass="13337">MSDVFHVDCPARAVLDHVTSRWATLILTALRDGPLRFSALHTKIEGVSEKMLSQTLRTLVHDGLVIRTVHPTTPPTVSYGLTELGGGLTQLLHGLMTWIGEHAAEIHTAQADATANAPRPTQQ</sequence>
<keyword evidence="2" id="KW-0238">DNA-binding</keyword>
<dbReference type="InterPro" id="IPR002577">
    <property type="entry name" value="HTH_HxlR"/>
</dbReference>
<reference evidence="6" key="1">
    <citation type="journal article" date="2019" name="Int. J. Syst. Evol. Microbiol.">
        <title>The Global Catalogue of Microorganisms (GCM) 10K type strain sequencing project: providing services to taxonomists for standard genome sequencing and annotation.</title>
        <authorList>
            <consortium name="The Broad Institute Genomics Platform"/>
            <consortium name="The Broad Institute Genome Sequencing Center for Infectious Disease"/>
            <person name="Wu L."/>
            <person name="Ma J."/>
        </authorList>
    </citation>
    <scope>NUCLEOTIDE SEQUENCE [LARGE SCALE GENOMIC DNA]</scope>
    <source>
        <strain evidence="6">JCM 17440</strain>
    </source>
</reference>
<evidence type="ECO:0000259" key="4">
    <source>
        <dbReference type="PROSITE" id="PS51118"/>
    </source>
</evidence>
<evidence type="ECO:0000256" key="1">
    <source>
        <dbReference type="ARBA" id="ARBA00023015"/>
    </source>
</evidence>
<evidence type="ECO:0000256" key="3">
    <source>
        <dbReference type="ARBA" id="ARBA00023163"/>
    </source>
</evidence>